<proteinExistence type="predicted"/>
<sequence>MSEDPVVPQQFINSHIATLKANVADCFKEHGEQQKRIVTLEAQRKAMRVVLQSHINLLETIKNSRKDYVGDHTIYSVQLNESAIDSLYAQVKEVYEER</sequence>
<reference evidence="1" key="1">
    <citation type="journal article" date="2015" name="Nature">
        <title>Complex archaea that bridge the gap between prokaryotes and eukaryotes.</title>
        <authorList>
            <person name="Spang A."/>
            <person name="Saw J.H."/>
            <person name="Jorgensen S.L."/>
            <person name="Zaremba-Niedzwiedzka K."/>
            <person name="Martijn J."/>
            <person name="Lind A.E."/>
            <person name="van Eijk R."/>
            <person name="Schleper C."/>
            <person name="Guy L."/>
            <person name="Ettema T.J."/>
        </authorList>
    </citation>
    <scope>NUCLEOTIDE SEQUENCE</scope>
</reference>
<name>A0A0F9C3H0_9ZZZZ</name>
<protein>
    <submittedName>
        <fullName evidence="1">Uncharacterized protein</fullName>
    </submittedName>
</protein>
<comment type="caution">
    <text evidence="1">The sequence shown here is derived from an EMBL/GenBank/DDBJ whole genome shotgun (WGS) entry which is preliminary data.</text>
</comment>
<dbReference type="EMBL" id="LAZR01046233">
    <property type="protein sequence ID" value="KKK97019.1"/>
    <property type="molecule type" value="Genomic_DNA"/>
</dbReference>
<accession>A0A0F9C3H0</accession>
<evidence type="ECO:0000313" key="1">
    <source>
        <dbReference type="EMBL" id="KKK97019.1"/>
    </source>
</evidence>
<organism evidence="1">
    <name type="scientific">marine sediment metagenome</name>
    <dbReference type="NCBI Taxonomy" id="412755"/>
    <lineage>
        <taxon>unclassified sequences</taxon>
        <taxon>metagenomes</taxon>
        <taxon>ecological metagenomes</taxon>
    </lineage>
</organism>
<gene>
    <name evidence="1" type="ORF">LCGC14_2656960</name>
</gene>
<dbReference type="AlphaFoldDB" id="A0A0F9C3H0"/>